<evidence type="ECO:0000313" key="3">
    <source>
        <dbReference type="Proteomes" id="UP001140513"/>
    </source>
</evidence>
<dbReference type="RefSeq" id="XP_056068478.1">
    <property type="nucleotide sequence ID" value="XM_056216922.1"/>
</dbReference>
<keyword evidence="3" id="KW-1185">Reference proteome</keyword>
<keyword evidence="1" id="KW-1133">Transmembrane helix</keyword>
<dbReference type="EMBL" id="JAPEUX010000006">
    <property type="protein sequence ID" value="KAJ4349548.1"/>
    <property type="molecule type" value="Genomic_DNA"/>
</dbReference>
<feature type="transmembrane region" description="Helical" evidence="1">
    <location>
        <begin position="45"/>
        <end position="63"/>
    </location>
</feature>
<name>A0A9W8XFQ8_9PLEO</name>
<feature type="transmembrane region" description="Helical" evidence="1">
    <location>
        <begin position="20"/>
        <end position="39"/>
    </location>
</feature>
<dbReference type="GeneID" id="80911694"/>
<gene>
    <name evidence="2" type="ORF">N0V89_008164</name>
</gene>
<evidence type="ECO:0000256" key="1">
    <source>
        <dbReference type="SAM" id="Phobius"/>
    </source>
</evidence>
<dbReference type="Proteomes" id="UP001140513">
    <property type="component" value="Unassembled WGS sequence"/>
</dbReference>
<keyword evidence="1" id="KW-0812">Transmembrane</keyword>
<protein>
    <submittedName>
        <fullName evidence="2">Uncharacterized protein</fullName>
    </submittedName>
</protein>
<reference evidence="2" key="1">
    <citation type="submission" date="2022-10" db="EMBL/GenBank/DDBJ databases">
        <title>Tapping the CABI collections for fungal endophytes: first genome assemblies for Collariella, Neodidymelliopsis, Ascochyta clinopodiicola, Didymella pomorum, Didymosphaeria variabile, Neocosmospora piperis and Neocucurbitaria cava.</title>
        <authorList>
            <person name="Hill R."/>
        </authorList>
    </citation>
    <scope>NUCLEOTIDE SEQUENCE</scope>
    <source>
        <strain evidence="2">IMI 356815</strain>
    </source>
</reference>
<dbReference type="AlphaFoldDB" id="A0A9W8XFQ8"/>
<accession>A0A9W8XFQ8</accession>
<dbReference type="PROSITE" id="PS51257">
    <property type="entry name" value="PROKAR_LIPOPROTEIN"/>
    <property type="match status" value="1"/>
</dbReference>
<keyword evidence="1" id="KW-0472">Membrane</keyword>
<dbReference type="OrthoDB" id="5241710at2759"/>
<evidence type="ECO:0000313" key="2">
    <source>
        <dbReference type="EMBL" id="KAJ4349548.1"/>
    </source>
</evidence>
<organism evidence="2 3">
    <name type="scientific">Didymosphaeria variabile</name>
    <dbReference type="NCBI Taxonomy" id="1932322"/>
    <lineage>
        <taxon>Eukaryota</taxon>
        <taxon>Fungi</taxon>
        <taxon>Dikarya</taxon>
        <taxon>Ascomycota</taxon>
        <taxon>Pezizomycotina</taxon>
        <taxon>Dothideomycetes</taxon>
        <taxon>Pleosporomycetidae</taxon>
        <taxon>Pleosporales</taxon>
        <taxon>Massarineae</taxon>
        <taxon>Didymosphaeriaceae</taxon>
        <taxon>Didymosphaeria</taxon>
    </lineage>
</organism>
<sequence>MPPILRLHVLTTLPHSLRALSILSFIPAFGLLLACGIVSESVNPAISILPLFFSSLYSAVLLANEKKCGCHAAGLTGTPLHMIGVHAYFVVKEVIGALQAGAHYPSACPQCQHMAFPQISVKFRSEGHEGYDPLLDGEGQPAAAVNAEDAI</sequence>
<proteinExistence type="predicted"/>
<comment type="caution">
    <text evidence="2">The sequence shown here is derived from an EMBL/GenBank/DDBJ whole genome shotgun (WGS) entry which is preliminary data.</text>
</comment>